<dbReference type="AlphaFoldDB" id="A3ZY19"/>
<evidence type="ECO:0000313" key="6">
    <source>
        <dbReference type="Proteomes" id="UP000004358"/>
    </source>
</evidence>
<dbReference type="PANTHER" id="PTHR46796">
    <property type="entry name" value="HTH-TYPE TRANSCRIPTIONAL ACTIVATOR RHAS-RELATED"/>
    <property type="match status" value="1"/>
</dbReference>
<evidence type="ECO:0000256" key="1">
    <source>
        <dbReference type="ARBA" id="ARBA00023015"/>
    </source>
</evidence>
<dbReference type="SUPFAM" id="SSF46689">
    <property type="entry name" value="Homeodomain-like"/>
    <property type="match status" value="2"/>
</dbReference>
<name>A3ZY19_9BACT</name>
<keyword evidence="2" id="KW-0238">DNA-binding</keyword>
<evidence type="ECO:0000313" key="5">
    <source>
        <dbReference type="EMBL" id="EAQ78553.1"/>
    </source>
</evidence>
<dbReference type="SUPFAM" id="SSF51182">
    <property type="entry name" value="RmlC-like cupins"/>
    <property type="match status" value="1"/>
</dbReference>
<accession>A3ZY19</accession>
<gene>
    <name evidence="5" type="ORF">DSM3645_26759</name>
</gene>
<dbReference type="PROSITE" id="PS00041">
    <property type="entry name" value="HTH_ARAC_FAMILY_1"/>
    <property type="match status" value="1"/>
</dbReference>
<dbReference type="Gene3D" id="1.10.10.60">
    <property type="entry name" value="Homeodomain-like"/>
    <property type="match status" value="1"/>
</dbReference>
<organism evidence="5 6">
    <name type="scientific">Blastopirellula marina DSM 3645</name>
    <dbReference type="NCBI Taxonomy" id="314230"/>
    <lineage>
        <taxon>Bacteria</taxon>
        <taxon>Pseudomonadati</taxon>
        <taxon>Planctomycetota</taxon>
        <taxon>Planctomycetia</taxon>
        <taxon>Pirellulales</taxon>
        <taxon>Pirellulaceae</taxon>
        <taxon>Blastopirellula</taxon>
    </lineage>
</organism>
<dbReference type="SMART" id="SM00342">
    <property type="entry name" value="HTH_ARAC"/>
    <property type="match status" value="1"/>
</dbReference>
<dbReference type="PANTHER" id="PTHR46796:SF7">
    <property type="entry name" value="ARAC FAMILY TRANSCRIPTIONAL REGULATOR"/>
    <property type="match status" value="1"/>
</dbReference>
<dbReference type="Pfam" id="PF12852">
    <property type="entry name" value="Cupin_6"/>
    <property type="match status" value="1"/>
</dbReference>
<dbReference type="InterPro" id="IPR018062">
    <property type="entry name" value="HTH_AraC-typ_CS"/>
</dbReference>
<comment type="caution">
    <text evidence="5">The sequence shown here is derived from an EMBL/GenBank/DDBJ whole genome shotgun (WGS) entry which is preliminary data.</text>
</comment>
<dbReference type="GO" id="GO:0043565">
    <property type="term" value="F:sequence-specific DNA binding"/>
    <property type="evidence" value="ECO:0007669"/>
    <property type="project" value="InterPro"/>
</dbReference>
<dbReference type="InterPro" id="IPR011051">
    <property type="entry name" value="RmlC_Cupin_sf"/>
</dbReference>
<feature type="domain" description="HTH araC/xylS-type" evidence="4">
    <location>
        <begin position="207"/>
        <end position="307"/>
    </location>
</feature>
<reference evidence="5 6" key="1">
    <citation type="submission" date="2006-02" db="EMBL/GenBank/DDBJ databases">
        <authorList>
            <person name="Amann R."/>
            <person name="Ferriera S."/>
            <person name="Johnson J."/>
            <person name="Kravitz S."/>
            <person name="Halpern A."/>
            <person name="Remington K."/>
            <person name="Beeson K."/>
            <person name="Tran B."/>
            <person name="Rogers Y.-H."/>
            <person name="Friedman R."/>
            <person name="Venter J.C."/>
        </authorList>
    </citation>
    <scope>NUCLEOTIDE SEQUENCE [LARGE SCALE GENOMIC DNA]</scope>
    <source>
        <strain evidence="5 6">DSM 3645</strain>
    </source>
</reference>
<protein>
    <submittedName>
        <fullName evidence="5">Probable transcriptional regulator</fullName>
    </submittedName>
</protein>
<evidence type="ECO:0000256" key="3">
    <source>
        <dbReference type="ARBA" id="ARBA00023163"/>
    </source>
</evidence>
<dbReference type="InterPro" id="IPR009057">
    <property type="entry name" value="Homeodomain-like_sf"/>
</dbReference>
<sequence length="323" mass="35570">MQEFAGQGFDRAAPNPIDNQVIPDLTASLINHLKMRCLVTHVSDLQPAAPLTLTLAAPMFHYVVSGRCQVELSDQSPAVLSAGDLIVDFRNVRQVLRSFGESAESPFGEPQPRYNRILSGRIHSSGIEILPGLCNVPHSIFRAAEWGDDGLLGRILPLITPELIGDRQGGIAVVNLMLTLVIVEILREQLTTLRADSTGWLKAFQDEAISPILAAMLRQPEYPWSVERLAAVNCMARSTFARRFREVVGEAPMDVLTTIRMQIAIDLVKAGANLKDIARRVGYGSIQSLTSAFRRRFGVSPAQFRSNLRGPTSDLLFSSWPQD</sequence>
<proteinExistence type="predicted"/>
<dbReference type="EMBL" id="AANZ01000020">
    <property type="protein sequence ID" value="EAQ78553.1"/>
    <property type="molecule type" value="Genomic_DNA"/>
</dbReference>
<dbReference type="PROSITE" id="PS01124">
    <property type="entry name" value="HTH_ARAC_FAMILY_2"/>
    <property type="match status" value="1"/>
</dbReference>
<dbReference type="HOGENOM" id="CLU_000445_81_0_0"/>
<dbReference type="eggNOG" id="COG2207">
    <property type="taxonomic scope" value="Bacteria"/>
</dbReference>
<dbReference type="RefSeq" id="WP_002653246.1">
    <property type="nucleotide sequence ID" value="NZ_CH672376.1"/>
</dbReference>
<keyword evidence="1" id="KW-0805">Transcription regulation</keyword>
<dbReference type="InterPro" id="IPR050204">
    <property type="entry name" value="AraC_XylS_family_regulators"/>
</dbReference>
<dbReference type="GO" id="GO:0003700">
    <property type="term" value="F:DNA-binding transcription factor activity"/>
    <property type="evidence" value="ECO:0007669"/>
    <property type="project" value="InterPro"/>
</dbReference>
<evidence type="ECO:0000259" key="4">
    <source>
        <dbReference type="PROSITE" id="PS01124"/>
    </source>
</evidence>
<dbReference type="InterPro" id="IPR018060">
    <property type="entry name" value="HTH_AraC"/>
</dbReference>
<evidence type="ECO:0000256" key="2">
    <source>
        <dbReference type="ARBA" id="ARBA00023125"/>
    </source>
</evidence>
<dbReference type="Pfam" id="PF12833">
    <property type="entry name" value="HTH_18"/>
    <property type="match status" value="1"/>
</dbReference>
<dbReference type="InterPro" id="IPR032783">
    <property type="entry name" value="AraC_lig"/>
</dbReference>
<dbReference type="OrthoDB" id="9802263at2"/>
<dbReference type="Proteomes" id="UP000004358">
    <property type="component" value="Unassembled WGS sequence"/>
</dbReference>
<dbReference type="STRING" id="314230.DSM3645_26759"/>
<keyword evidence="3" id="KW-0804">Transcription</keyword>